<dbReference type="PANTHER" id="PTHR11695">
    <property type="entry name" value="ALCOHOL DEHYDROGENASE RELATED"/>
    <property type="match status" value="1"/>
</dbReference>
<keyword evidence="1" id="KW-0560">Oxidoreductase</keyword>
<dbReference type="CDD" id="cd08267">
    <property type="entry name" value="MDR1"/>
    <property type="match status" value="1"/>
</dbReference>
<dbReference type="Gene3D" id="3.90.180.10">
    <property type="entry name" value="Medium-chain alcohol dehydrogenases, catalytic domain"/>
    <property type="match status" value="1"/>
</dbReference>
<dbReference type="InterPro" id="IPR020843">
    <property type="entry name" value="ER"/>
</dbReference>
<protein>
    <submittedName>
        <fullName evidence="3">Zinc ion binding</fullName>
    </submittedName>
</protein>
<dbReference type="GO" id="GO:0008270">
    <property type="term" value="F:zinc ion binding"/>
    <property type="evidence" value="ECO:0007669"/>
    <property type="project" value="InterPro"/>
</dbReference>
<dbReference type="AlphaFoldDB" id="A0AAD4CTZ3"/>
<dbReference type="SUPFAM" id="SSF51735">
    <property type="entry name" value="NAD(P)-binding Rossmann-fold domains"/>
    <property type="match status" value="1"/>
</dbReference>
<sequence>MAREIPTTMRAWYHESPGTPAEVLKFTTTFTTPRCSELASEDVLVKIAYCAITPGISMMMPLEPAWLHKMPAIPELEFSGTVVSLGSSVALARPDLALNAPVFGVTSMKIRGKQGFGTLAEYCPCPMQRLIGIPINMSLAEAAGLGGNGITALQALDLSNLGKGDKVLINGGSGGTGSMMIQCAKAIVGEEGCVVSTSSDVSFKMLKELGADKLIDYRRHDPLHTYLLQEHSESPFDVIVDTVGVQSLYSHCPGYLRENGRFINIGGMQVKSTIASLLAFFWSQLYNAHWPAFLGGTPRWFRMLSGTPDLNSLSRVKDLAEHRLLKSVIDSTWEMQDALKAYEKLASKRSKGKVLIRIED</sequence>
<reference evidence="3" key="1">
    <citation type="journal article" date="2019" name="Beilstein J. Org. Chem.">
        <title>Nanangenines: drimane sesquiterpenoids as the dominant metabolite cohort of a novel Australian fungus, Aspergillus nanangensis.</title>
        <authorList>
            <person name="Lacey H.J."/>
            <person name="Gilchrist C.L.M."/>
            <person name="Crombie A."/>
            <person name="Kalaitzis J.A."/>
            <person name="Vuong D."/>
            <person name="Rutledge P.J."/>
            <person name="Turner P."/>
            <person name="Pitt J.I."/>
            <person name="Lacey E."/>
            <person name="Chooi Y.H."/>
            <person name="Piggott A.M."/>
        </authorList>
    </citation>
    <scope>NUCLEOTIDE SEQUENCE</scope>
    <source>
        <strain evidence="3">MST-FP2251</strain>
    </source>
</reference>
<dbReference type="Proteomes" id="UP001194746">
    <property type="component" value="Unassembled WGS sequence"/>
</dbReference>
<dbReference type="Gene3D" id="3.40.50.720">
    <property type="entry name" value="NAD(P)-binding Rossmann-like Domain"/>
    <property type="match status" value="1"/>
</dbReference>
<dbReference type="SMART" id="SM00829">
    <property type="entry name" value="PKS_ER"/>
    <property type="match status" value="1"/>
</dbReference>
<name>A0AAD4CTZ3_ASPNN</name>
<proteinExistence type="predicted"/>
<organism evidence="3 4">
    <name type="scientific">Aspergillus nanangensis</name>
    <dbReference type="NCBI Taxonomy" id="2582783"/>
    <lineage>
        <taxon>Eukaryota</taxon>
        <taxon>Fungi</taxon>
        <taxon>Dikarya</taxon>
        <taxon>Ascomycota</taxon>
        <taxon>Pezizomycotina</taxon>
        <taxon>Eurotiomycetes</taxon>
        <taxon>Eurotiomycetidae</taxon>
        <taxon>Eurotiales</taxon>
        <taxon>Aspergillaceae</taxon>
        <taxon>Aspergillus</taxon>
        <taxon>Aspergillus subgen. Circumdati</taxon>
    </lineage>
</organism>
<evidence type="ECO:0000313" key="3">
    <source>
        <dbReference type="EMBL" id="KAF9891692.1"/>
    </source>
</evidence>
<dbReference type="InterPro" id="IPR036291">
    <property type="entry name" value="NAD(P)-bd_dom_sf"/>
</dbReference>
<dbReference type="GO" id="GO:0016491">
    <property type="term" value="F:oxidoreductase activity"/>
    <property type="evidence" value="ECO:0007669"/>
    <property type="project" value="UniProtKB-KW"/>
</dbReference>
<evidence type="ECO:0000259" key="2">
    <source>
        <dbReference type="SMART" id="SM00829"/>
    </source>
</evidence>
<dbReference type="PANTHER" id="PTHR11695:SF294">
    <property type="entry name" value="RETICULON-4-INTERACTING PROTEIN 1, MITOCHONDRIAL"/>
    <property type="match status" value="1"/>
</dbReference>
<accession>A0AAD4CTZ3</accession>
<dbReference type="InterPro" id="IPR002364">
    <property type="entry name" value="Quin_OxRdtase/zeta-crystal_CS"/>
</dbReference>
<dbReference type="Pfam" id="PF13602">
    <property type="entry name" value="ADH_zinc_N_2"/>
    <property type="match status" value="1"/>
</dbReference>
<dbReference type="InterPro" id="IPR050700">
    <property type="entry name" value="YIM1/Zinc_Alcohol_DH_Fams"/>
</dbReference>
<comment type="caution">
    <text evidence="3">The sequence shown here is derived from an EMBL/GenBank/DDBJ whole genome shotgun (WGS) entry which is preliminary data.</text>
</comment>
<dbReference type="PROSITE" id="PS01162">
    <property type="entry name" value="QOR_ZETA_CRYSTAL"/>
    <property type="match status" value="1"/>
</dbReference>
<feature type="domain" description="Enoyl reductase (ER)" evidence="2">
    <location>
        <begin position="27"/>
        <end position="356"/>
    </location>
</feature>
<reference evidence="3" key="2">
    <citation type="submission" date="2020-02" db="EMBL/GenBank/DDBJ databases">
        <authorList>
            <person name="Gilchrist C.L.M."/>
            <person name="Chooi Y.-H."/>
        </authorList>
    </citation>
    <scope>NUCLEOTIDE SEQUENCE</scope>
    <source>
        <strain evidence="3">MST-FP2251</strain>
    </source>
</reference>
<dbReference type="Pfam" id="PF08240">
    <property type="entry name" value="ADH_N"/>
    <property type="match status" value="1"/>
</dbReference>
<dbReference type="InterPro" id="IPR011032">
    <property type="entry name" value="GroES-like_sf"/>
</dbReference>
<dbReference type="GO" id="GO:0005739">
    <property type="term" value="C:mitochondrion"/>
    <property type="evidence" value="ECO:0007669"/>
    <property type="project" value="TreeGrafter"/>
</dbReference>
<keyword evidence="4" id="KW-1185">Reference proteome</keyword>
<dbReference type="SUPFAM" id="SSF50129">
    <property type="entry name" value="GroES-like"/>
    <property type="match status" value="1"/>
</dbReference>
<evidence type="ECO:0000256" key="1">
    <source>
        <dbReference type="ARBA" id="ARBA00023002"/>
    </source>
</evidence>
<gene>
    <name evidence="3" type="primary">YIM1</name>
    <name evidence="3" type="ORF">FE257_003704</name>
</gene>
<dbReference type="EMBL" id="VCAU01000017">
    <property type="protein sequence ID" value="KAF9891692.1"/>
    <property type="molecule type" value="Genomic_DNA"/>
</dbReference>
<evidence type="ECO:0000313" key="4">
    <source>
        <dbReference type="Proteomes" id="UP001194746"/>
    </source>
</evidence>
<dbReference type="InterPro" id="IPR013154">
    <property type="entry name" value="ADH-like_N"/>
</dbReference>